<dbReference type="AlphaFoldDB" id="A0A5C3N235"/>
<dbReference type="GO" id="GO:0000981">
    <property type="term" value="F:DNA-binding transcription factor activity, RNA polymerase II-specific"/>
    <property type="evidence" value="ECO:0007669"/>
    <property type="project" value="InterPro"/>
</dbReference>
<dbReference type="GO" id="GO:0005634">
    <property type="term" value="C:nucleus"/>
    <property type="evidence" value="ECO:0007669"/>
    <property type="project" value="TreeGrafter"/>
</dbReference>
<dbReference type="InterPro" id="IPR001138">
    <property type="entry name" value="Zn2Cys6_DnaBD"/>
</dbReference>
<dbReference type="PANTHER" id="PTHR31069">
    <property type="entry name" value="OLEATE-ACTIVATED TRANSCRIPTION FACTOR 1-RELATED"/>
    <property type="match status" value="1"/>
</dbReference>
<keyword evidence="9" id="KW-1185">Reference proteome</keyword>
<evidence type="ECO:0000256" key="2">
    <source>
        <dbReference type="ARBA" id="ARBA00023125"/>
    </source>
</evidence>
<dbReference type="PANTHER" id="PTHR31069:SF12">
    <property type="entry name" value="TRANSCRIPTION FACTOR DOMAIN-CONTAINING PROTEIN"/>
    <property type="match status" value="1"/>
</dbReference>
<dbReference type="CDD" id="cd00067">
    <property type="entry name" value="GAL4"/>
    <property type="match status" value="1"/>
</dbReference>
<dbReference type="EMBL" id="ML213514">
    <property type="protein sequence ID" value="TFK50128.1"/>
    <property type="molecule type" value="Genomic_DNA"/>
</dbReference>
<feature type="compositionally biased region" description="Low complexity" evidence="6">
    <location>
        <begin position="130"/>
        <end position="148"/>
    </location>
</feature>
<evidence type="ECO:0000313" key="9">
    <source>
        <dbReference type="Proteomes" id="UP000305948"/>
    </source>
</evidence>
<name>A0A5C3N235_9AGAM</name>
<gene>
    <name evidence="8" type="ORF">OE88DRAFT_1736402</name>
</gene>
<feature type="region of interest" description="Disordered" evidence="6">
    <location>
        <begin position="101"/>
        <end position="174"/>
    </location>
</feature>
<feature type="region of interest" description="Disordered" evidence="6">
    <location>
        <begin position="1"/>
        <end position="34"/>
    </location>
</feature>
<feature type="coiled-coil region" evidence="5">
    <location>
        <begin position="74"/>
        <end position="101"/>
    </location>
</feature>
<feature type="domain" description="Zn(2)-C6 fungal-type" evidence="7">
    <location>
        <begin position="36"/>
        <end position="67"/>
    </location>
</feature>
<dbReference type="InterPro" id="IPR050675">
    <property type="entry name" value="OAF3"/>
</dbReference>
<dbReference type="PROSITE" id="PS50048">
    <property type="entry name" value="ZN2_CY6_FUNGAL_2"/>
    <property type="match status" value="1"/>
</dbReference>
<dbReference type="SMART" id="SM00066">
    <property type="entry name" value="GAL4"/>
    <property type="match status" value="1"/>
</dbReference>
<dbReference type="GO" id="GO:0008270">
    <property type="term" value="F:zinc ion binding"/>
    <property type="evidence" value="ECO:0007669"/>
    <property type="project" value="InterPro"/>
</dbReference>
<feature type="compositionally biased region" description="Polar residues" evidence="6">
    <location>
        <begin position="109"/>
        <end position="127"/>
    </location>
</feature>
<evidence type="ECO:0000313" key="8">
    <source>
        <dbReference type="EMBL" id="TFK50128.1"/>
    </source>
</evidence>
<evidence type="ECO:0000259" key="7">
    <source>
        <dbReference type="PROSITE" id="PS50048"/>
    </source>
</evidence>
<reference evidence="8 9" key="1">
    <citation type="journal article" date="2019" name="Nat. Ecol. Evol.">
        <title>Megaphylogeny resolves global patterns of mushroom evolution.</title>
        <authorList>
            <person name="Varga T."/>
            <person name="Krizsan K."/>
            <person name="Foldi C."/>
            <person name="Dima B."/>
            <person name="Sanchez-Garcia M."/>
            <person name="Sanchez-Ramirez S."/>
            <person name="Szollosi G.J."/>
            <person name="Szarkandi J.G."/>
            <person name="Papp V."/>
            <person name="Albert L."/>
            <person name="Andreopoulos W."/>
            <person name="Angelini C."/>
            <person name="Antonin V."/>
            <person name="Barry K.W."/>
            <person name="Bougher N.L."/>
            <person name="Buchanan P."/>
            <person name="Buyck B."/>
            <person name="Bense V."/>
            <person name="Catcheside P."/>
            <person name="Chovatia M."/>
            <person name="Cooper J."/>
            <person name="Damon W."/>
            <person name="Desjardin D."/>
            <person name="Finy P."/>
            <person name="Geml J."/>
            <person name="Haridas S."/>
            <person name="Hughes K."/>
            <person name="Justo A."/>
            <person name="Karasinski D."/>
            <person name="Kautmanova I."/>
            <person name="Kiss B."/>
            <person name="Kocsube S."/>
            <person name="Kotiranta H."/>
            <person name="LaButti K.M."/>
            <person name="Lechner B.E."/>
            <person name="Liimatainen K."/>
            <person name="Lipzen A."/>
            <person name="Lukacs Z."/>
            <person name="Mihaltcheva S."/>
            <person name="Morgado L.N."/>
            <person name="Niskanen T."/>
            <person name="Noordeloos M.E."/>
            <person name="Ohm R.A."/>
            <person name="Ortiz-Santana B."/>
            <person name="Ovrebo C."/>
            <person name="Racz N."/>
            <person name="Riley R."/>
            <person name="Savchenko A."/>
            <person name="Shiryaev A."/>
            <person name="Soop K."/>
            <person name="Spirin V."/>
            <person name="Szebenyi C."/>
            <person name="Tomsovsky M."/>
            <person name="Tulloss R.E."/>
            <person name="Uehling J."/>
            <person name="Grigoriev I.V."/>
            <person name="Vagvolgyi C."/>
            <person name="Papp T."/>
            <person name="Martin F.M."/>
            <person name="Miettinen O."/>
            <person name="Hibbett D.S."/>
            <person name="Nagy L.G."/>
        </authorList>
    </citation>
    <scope>NUCLEOTIDE SEQUENCE [LARGE SCALE GENOMIC DNA]</scope>
    <source>
        <strain evidence="8 9">OMC1185</strain>
    </source>
</reference>
<keyword evidence="3" id="KW-0804">Transcription</keyword>
<organism evidence="8 9">
    <name type="scientific">Heliocybe sulcata</name>
    <dbReference type="NCBI Taxonomy" id="5364"/>
    <lineage>
        <taxon>Eukaryota</taxon>
        <taxon>Fungi</taxon>
        <taxon>Dikarya</taxon>
        <taxon>Basidiomycota</taxon>
        <taxon>Agaricomycotina</taxon>
        <taxon>Agaricomycetes</taxon>
        <taxon>Gloeophyllales</taxon>
        <taxon>Gloeophyllaceae</taxon>
        <taxon>Heliocybe</taxon>
    </lineage>
</organism>
<dbReference type="Proteomes" id="UP000305948">
    <property type="component" value="Unassembled WGS sequence"/>
</dbReference>
<evidence type="ECO:0000256" key="6">
    <source>
        <dbReference type="SAM" id="MobiDB-lite"/>
    </source>
</evidence>
<evidence type="ECO:0000256" key="4">
    <source>
        <dbReference type="ARBA" id="ARBA00023242"/>
    </source>
</evidence>
<dbReference type="Gene3D" id="4.10.240.10">
    <property type="entry name" value="Zn(2)-C6 fungal-type DNA-binding domain"/>
    <property type="match status" value="1"/>
</dbReference>
<evidence type="ECO:0000256" key="3">
    <source>
        <dbReference type="ARBA" id="ARBA00023163"/>
    </source>
</evidence>
<protein>
    <recommendedName>
        <fullName evidence="7">Zn(2)-C6 fungal-type domain-containing protein</fullName>
    </recommendedName>
</protein>
<dbReference type="STRING" id="5364.A0A5C3N235"/>
<keyword evidence="2" id="KW-0238">DNA-binding</keyword>
<keyword evidence="4" id="KW-0539">Nucleus</keyword>
<feature type="compositionally biased region" description="Low complexity" evidence="6">
    <location>
        <begin position="162"/>
        <end position="174"/>
    </location>
</feature>
<dbReference type="PROSITE" id="PS00463">
    <property type="entry name" value="ZN2_CY6_FUNGAL_1"/>
    <property type="match status" value="1"/>
</dbReference>
<dbReference type="GO" id="GO:0000978">
    <property type="term" value="F:RNA polymerase II cis-regulatory region sequence-specific DNA binding"/>
    <property type="evidence" value="ECO:0007669"/>
    <property type="project" value="TreeGrafter"/>
</dbReference>
<accession>A0A5C3N235</accession>
<dbReference type="OrthoDB" id="2269373at2759"/>
<dbReference type="InterPro" id="IPR036864">
    <property type="entry name" value="Zn2-C6_fun-type_DNA-bd_sf"/>
</dbReference>
<sequence length="412" mass="44629">MSSEASTRKKRAPAEGATRTPETDHRKRRRNRTTQSCLNCHTSKRMCDRKRPCGRCTQLGLTGLCIYEIDDPSQRDDQDEKSRLQSRVAELERVIRELKNKPHPRWVQAQMQAATQADGSQSGSSPRMDSATTAPGSPLTSSPLSSSGRMSLDGGSMNVQMPTSPGTSYSSTSRPHLAIETASPGSNPYPLTFDSPPTFNSPSPLVLTPRDDGQRPSVAIASDVQDEMSNGHLTNIFSAGYPTLGMAEDGLFGDLLDRVLHSESSKESSAVLDTCSASASEHREGHCGCLNESSSYTVVLELTLRLRKAAEILGRSRRHHSDSGCLLHQLIVELDAFVANTVGNVAPPTGEVSGPTINRQGRQLLTTTLAGTRPRLSQHASASMNPAMPPSPPSFRSQGSWKDSFMSWEPSR</sequence>
<keyword evidence="1" id="KW-0805">Transcription regulation</keyword>
<feature type="region of interest" description="Disordered" evidence="6">
    <location>
        <begin position="370"/>
        <end position="412"/>
    </location>
</feature>
<dbReference type="SUPFAM" id="SSF57701">
    <property type="entry name" value="Zn2/Cys6 DNA-binding domain"/>
    <property type="match status" value="1"/>
</dbReference>
<evidence type="ECO:0000256" key="5">
    <source>
        <dbReference type="SAM" id="Coils"/>
    </source>
</evidence>
<keyword evidence="5" id="KW-0175">Coiled coil</keyword>
<proteinExistence type="predicted"/>
<evidence type="ECO:0000256" key="1">
    <source>
        <dbReference type="ARBA" id="ARBA00023015"/>
    </source>
</evidence>
<dbReference type="Pfam" id="PF00172">
    <property type="entry name" value="Zn_clus"/>
    <property type="match status" value="1"/>
</dbReference>
<dbReference type="GO" id="GO:0045944">
    <property type="term" value="P:positive regulation of transcription by RNA polymerase II"/>
    <property type="evidence" value="ECO:0007669"/>
    <property type="project" value="TreeGrafter"/>
</dbReference>